<dbReference type="OrthoDB" id="9808773at2"/>
<dbReference type="EC" id="2.1.1.-" evidence="6"/>
<dbReference type="Pfam" id="PF02527">
    <property type="entry name" value="GidB"/>
    <property type="match status" value="1"/>
</dbReference>
<dbReference type="SUPFAM" id="SSF53335">
    <property type="entry name" value="S-adenosyl-L-methionine-dependent methyltransferases"/>
    <property type="match status" value="1"/>
</dbReference>
<dbReference type="InterPro" id="IPR003682">
    <property type="entry name" value="rRNA_ssu_MeTfrase_G"/>
</dbReference>
<dbReference type="PANTHER" id="PTHR31760:SF0">
    <property type="entry name" value="S-ADENOSYL-L-METHIONINE-DEPENDENT METHYLTRANSFERASES SUPERFAMILY PROTEIN"/>
    <property type="match status" value="1"/>
</dbReference>
<sequence length="206" mass="22391">MSDDRTSRDAIEQAYPQSFKELCGYVDILASRGIEWGLLGPREGDRLWSRHIANSLALVDPIPLGVTVVDVGSGAGLPGLPLALARTDLGVTLVEPLLRRSNFLELAVDELGIGERVRVLRARAEETKERFDVVVCRAVAPLDKLLRWTTPLLEPGGQLIALKGESAEDEIRGASPLLKKLGLRAEVLELRAAQGVDGTRAIRVSR</sequence>
<keyword evidence="2 6" id="KW-0698">rRNA processing</keyword>
<keyword evidence="3 6" id="KW-0489">Methyltransferase</keyword>
<feature type="binding site" evidence="6">
    <location>
        <begin position="124"/>
        <end position="125"/>
    </location>
    <ligand>
        <name>S-adenosyl-L-methionine</name>
        <dbReference type="ChEBI" id="CHEBI:59789"/>
    </ligand>
</feature>
<evidence type="ECO:0000313" key="8">
    <source>
        <dbReference type="Proteomes" id="UP000188324"/>
    </source>
</evidence>
<dbReference type="STRING" id="1610493.RPIT_13575"/>
<evidence type="ECO:0000313" key="7">
    <source>
        <dbReference type="EMBL" id="AQP45713.1"/>
    </source>
</evidence>
<keyword evidence="4 6" id="KW-0808">Transferase</keyword>
<evidence type="ECO:0000256" key="5">
    <source>
        <dbReference type="ARBA" id="ARBA00022691"/>
    </source>
</evidence>
<feature type="binding site" evidence="6">
    <location>
        <position position="77"/>
    </location>
    <ligand>
        <name>S-adenosyl-L-methionine</name>
        <dbReference type="ChEBI" id="CHEBI:59789"/>
    </ligand>
</feature>
<reference evidence="7 8" key="1">
    <citation type="journal article" date="2016" name="Int. J. Syst. Evol. Microbiol.">
        <title>Tessaracoccus flavus sp. nov., isolated from the drainage system of a lindane-producing factory.</title>
        <authorList>
            <person name="Kumari R."/>
            <person name="Singh P."/>
            <person name="Schumann P."/>
            <person name="Lal R."/>
        </authorList>
    </citation>
    <scope>NUCLEOTIDE SEQUENCE [LARGE SCALE GENOMIC DNA]</scope>
    <source>
        <strain evidence="7 8">RP1T</strain>
    </source>
</reference>
<dbReference type="KEGG" id="tfl:RPIT_13575"/>
<evidence type="ECO:0000256" key="4">
    <source>
        <dbReference type="ARBA" id="ARBA00022679"/>
    </source>
</evidence>
<dbReference type="InterPro" id="IPR029063">
    <property type="entry name" value="SAM-dependent_MTases_sf"/>
</dbReference>
<evidence type="ECO:0000256" key="1">
    <source>
        <dbReference type="ARBA" id="ARBA00022490"/>
    </source>
</evidence>
<dbReference type="HAMAP" id="MF_00074">
    <property type="entry name" value="16SrRNA_methyltr_G"/>
    <property type="match status" value="1"/>
</dbReference>
<organism evidence="7 8">
    <name type="scientific">Tessaracoccus flavus</name>
    <dbReference type="NCBI Taxonomy" id="1610493"/>
    <lineage>
        <taxon>Bacteria</taxon>
        <taxon>Bacillati</taxon>
        <taxon>Actinomycetota</taxon>
        <taxon>Actinomycetes</taxon>
        <taxon>Propionibacteriales</taxon>
        <taxon>Propionibacteriaceae</taxon>
        <taxon>Tessaracoccus</taxon>
    </lineage>
</organism>
<proteinExistence type="inferred from homology"/>
<comment type="function">
    <text evidence="6">Specifically methylates the N7 position of a guanine in 16S rRNA.</text>
</comment>
<comment type="similarity">
    <text evidence="6">Belongs to the methyltransferase superfamily. RNA methyltransferase RsmG family.</text>
</comment>
<dbReference type="GO" id="GO:0070043">
    <property type="term" value="F:rRNA (guanine-N7-)-methyltransferase activity"/>
    <property type="evidence" value="ECO:0007669"/>
    <property type="project" value="UniProtKB-UniRule"/>
</dbReference>
<comment type="caution">
    <text evidence="6">Lacks conserved residue(s) required for the propagation of feature annotation.</text>
</comment>
<dbReference type="RefSeq" id="WP_077343916.1">
    <property type="nucleotide sequence ID" value="NZ_CP019605.1"/>
</dbReference>
<gene>
    <name evidence="6" type="primary">rsmG</name>
    <name evidence="7" type="ORF">RPIT_13575</name>
</gene>
<keyword evidence="8" id="KW-1185">Reference proteome</keyword>
<dbReference type="CDD" id="cd02440">
    <property type="entry name" value="AdoMet_MTases"/>
    <property type="match status" value="1"/>
</dbReference>
<feature type="binding site" evidence="6">
    <location>
        <position position="137"/>
    </location>
    <ligand>
        <name>S-adenosyl-L-methionine</name>
        <dbReference type="ChEBI" id="CHEBI:59789"/>
    </ligand>
</feature>
<comment type="subcellular location">
    <subcellularLocation>
        <location evidence="6">Cytoplasm</location>
    </subcellularLocation>
</comment>
<dbReference type="Proteomes" id="UP000188324">
    <property type="component" value="Chromosome"/>
</dbReference>
<dbReference type="EMBL" id="CP019605">
    <property type="protein sequence ID" value="AQP45713.1"/>
    <property type="molecule type" value="Genomic_DNA"/>
</dbReference>
<protein>
    <recommendedName>
        <fullName evidence="6">Ribosomal RNA small subunit methyltransferase G</fullName>
        <ecNumber evidence="6">2.1.1.-</ecNumber>
    </recommendedName>
    <alternativeName>
        <fullName evidence="6">16S rRNA 7-methylguanosine methyltransferase</fullName>
        <shortName evidence="6">16S rRNA m7G methyltransferase</shortName>
    </alternativeName>
</protein>
<accession>A0A1Q2CI14</accession>
<dbReference type="Gene3D" id="3.40.50.150">
    <property type="entry name" value="Vaccinia Virus protein VP39"/>
    <property type="match status" value="1"/>
</dbReference>
<dbReference type="GO" id="GO:0005829">
    <property type="term" value="C:cytosol"/>
    <property type="evidence" value="ECO:0007669"/>
    <property type="project" value="TreeGrafter"/>
</dbReference>
<evidence type="ECO:0000256" key="2">
    <source>
        <dbReference type="ARBA" id="ARBA00022552"/>
    </source>
</evidence>
<evidence type="ECO:0000256" key="6">
    <source>
        <dbReference type="HAMAP-Rule" id="MF_00074"/>
    </source>
</evidence>
<name>A0A1Q2CI14_9ACTN</name>
<keyword evidence="1 6" id="KW-0963">Cytoplasm</keyword>
<dbReference type="PANTHER" id="PTHR31760">
    <property type="entry name" value="S-ADENOSYL-L-METHIONINE-DEPENDENT METHYLTRANSFERASES SUPERFAMILY PROTEIN"/>
    <property type="match status" value="1"/>
</dbReference>
<dbReference type="AlphaFoldDB" id="A0A1Q2CI14"/>
<dbReference type="NCBIfam" id="TIGR00138">
    <property type="entry name" value="rsmG_gidB"/>
    <property type="match status" value="1"/>
</dbReference>
<keyword evidence="5 6" id="KW-0949">S-adenosyl-L-methionine</keyword>
<feature type="binding site" evidence="6">
    <location>
        <position position="72"/>
    </location>
    <ligand>
        <name>S-adenosyl-L-methionine</name>
        <dbReference type="ChEBI" id="CHEBI:59789"/>
    </ligand>
</feature>
<evidence type="ECO:0000256" key="3">
    <source>
        <dbReference type="ARBA" id="ARBA00022603"/>
    </source>
</evidence>